<gene>
    <name evidence="1" type="ORF">S01H1_73128</name>
</gene>
<evidence type="ECO:0000313" key="1">
    <source>
        <dbReference type="EMBL" id="GAG28372.1"/>
    </source>
</evidence>
<name>X0WYS5_9ZZZZ</name>
<dbReference type="AlphaFoldDB" id="X0WYS5"/>
<proteinExistence type="predicted"/>
<sequence length="193" mass="22095">MCPGKCVFDCRGGSIKENKAVRTLNVKYETPDNSAGHGRRSGTAWKISIPPREQRKNVYVYQEFRLRPENGHHFLRVNLSGMTHDQSVYLFVRRFTGASDEWIFAQNGEDRIEAFDGINTIYKRSLIGENDVNKEQVGLMVVGNTSEVVKCTVEEAYYGEIPLSICHSCCNAVHCMYRCFDKKEEVEEKKNEV</sequence>
<organism evidence="1">
    <name type="scientific">marine sediment metagenome</name>
    <dbReference type="NCBI Taxonomy" id="412755"/>
    <lineage>
        <taxon>unclassified sequences</taxon>
        <taxon>metagenomes</taxon>
        <taxon>ecological metagenomes</taxon>
    </lineage>
</organism>
<reference evidence="1" key="1">
    <citation type="journal article" date="2014" name="Front. Microbiol.">
        <title>High frequency of phylogenetically diverse reductive dehalogenase-homologous genes in deep subseafloor sedimentary metagenomes.</title>
        <authorList>
            <person name="Kawai M."/>
            <person name="Futagami T."/>
            <person name="Toyoda A."/>
            <person name="Takaki Y."/>
            <person name="Nishi S."/>
            <person name="Hori S."/>
            <person name="Arai W."/>
            <person name="Tsubouchi T."/>
            <person name="Morono Y."/>
            <person name="Uchiyama I."/>
            <person name="Ito T."/>
            <person name="Fujiyama A."/>
            <person name="Inagaki F."/>
            <person name="Takami H."/>
        </authorList>
    </citation>
    <scope>NUCLEOTIDE SEQUENCE</scope>
    <source>
        <strain evidence="1">Expedition CK06-06</strain>
    </source>
</reference>
<dbReference type="EMBL" id="BARS01048848">
    <property type="protein sequence ID" value="GAG28372.1"/>
    <property type="molecule type" value="Genomic_DNA"/>
</dbReference>
<protein>
    <submittedName>
        <fullName evidence="1">Uncharacterized protein</fullName>
    </submittedName>
</protein>
<accession>X0WYS5</accession>
<comment type="caution">
    <text evidence="1">The sequence shown here is derived from an EMBL/GenBank/DDBJ whole genome shotgun (WGS) entry which is preliminary data.</text>
</comment>